<evidence type="ECO:0000256" key="1">
    <source>
        <dbReference type="ARBA" id="ARBA00022596"/>
    </source>
</evidence>
<dbReference type="PIRSF" id="PIRSF004761">
    <property type="entry name" value="Hydrgn_mat_HypA"/>
    <property type="match status" value="1"/>
</dbReference>
<feature type="binding site" evidence="4">
    <location>
        <position position="97"/>
    </location>
    <ligand>
        <name>Zn(2+)</name>
        <dbReference type="ChEBI" id="CHEBI:29105"/>
    </ligand>
</feature>
<proteinExistence type="inferred from homology"/>
<feature type="binding site" evidence="4">
    <location>
        <position position="94"/>
    </location>
    <ligand>
        <name>Zn(2+)</name>
        <dbReference type="ChEBI" id="CHEBI:29105"/>
    </ligand>
</feature>
<keyword evidence="6" id="KW-1185">Reference proteome</keyword>
<dbReference type="PANTHER" id="PTHR34535">
    <property type="entry name" value="HYDROGENASE MATURATION FACTOR HYPA"/>
    <property type="match status" value="1"/>
</dbReference>
<comment type="function">
    <text evidence="4">Involved in the maturation of [NiFe] hydrogenases. Required for nickel insertion into the metal center of the hydrogenase.</text>
</comment>
<evidence type="ECO:0000313" key="6">
    <source>
        <dbReference type="Proteomes" id="UP000005839"/>
    </source>
</evidence>
<accession>A9DC59</accession>
<evidence type="ECO:0000256" key="3">
    <source>
        <dbReference type="ARBA" id="ARBA00022833"/>
    </source>
</evidence>
<feature type="binding site" evidence="4">
    <location>
        <position position="113"/>
    </location>
    <ligand>
        <name>Zn(2+)</name>
        <dbReference type="ChEBI" id="CHEBI:29105"/>
    </ligand>
</feature>
<dbReference type="GO" id="GO:0008270">
    <property type="term" value="F:zinc ion binding"/>
    <property type="evidence" value="ECO:0007669"/>
    <property type="project" value="UniProtKB-UniRule"/>
</dbReference>
<dbReference type="GO" id="GO:0016151">
    <property type="term" value="F:nickel cation binding"/>
    <property type="evidence" value="ECO:0007669"/>
    <property type="project" value="UniProtKB-UniRule"/>
</dbReference>
<evidence type="ECO:0000313" key="5">
    <source>
        <dbReference type="EMBL" id="EDQ00394.1"/>
    </source>
</evidence>
<evidence type="ECO:0000256" key="4">
    <source>
        <dbReference type="HAMAP-Rule" id="MF_00213"/>
    </source>
</evidence>
<comment type="caution">
    <text evidence="5">The sequence shown here is derived from an EMBL/GenBank/DDBJ whole genome shotgun (WGS) entry which is preliminary data.</text>
</comment>
<dbReference type="PANTHER" id="PTHR34535:SF3">
    <property type="entry name" value="HYDROGENASE MATURATION FACTOR HYPA"/>
    <property type="match status" value="1"/>
</dbReference>
<dbReference type="EMBL" id="ABIC01000021">
    <property type="protein sequence ID" value="EDQ00394.1"/>
    <property type="molecule type" value="Genomic_DNA"/>
</dbReference>
<dbReference type="NCBIfam" id="NF001839">
    <property type="entry name" value="PRK00564.1"/>
    <property type="match status" value="1"/>
</dbReference>
<sequence>MHQIESSIVTALPIKYAGTTAMHEYSIVGALIAQCEQHALENKAYSIARVVIKIGVMSGVEPELLKTAFETFKLDGICNNAELEMQIQPLVIHCSDCDALTQLEERNLICPECKSFNTRLTEGEEMLLMQLELETE</sequence>
<dbReference type="GO" id="GO:0051604">
    <property type="term" value="P:protein maturation"/>
    <property type="evidence" value="ECO:0007669"/>
    <property type="project" value="InterPro"/>
</dbReference>
<protein>
    <recommendedName>
        <fullName evidence="4">Hydrogenase maturation factor HypA</fullName>
    </recommendedName>
</protein>
<dbReference type="HAMAP" id="MF_00213">
    <property type="entry name" value="HypA_HybF"/>
    <property type="match status" value="1"/>
</dbReference>
<feature type="binding site" evidence="4">
    <location>
        <position position="110"/>
    </location>
    <ligand>
        <name>Zn(2+)</name>
        <dbReference type="ChEBI" id="CHEBI:29105"/>
    </ligand>
</feature>
<dbReference type="STRING" id="314608.KT99_11103"/>
<name>A9DC59_9GAMM</name>
<evidence type="ECO:0000256" key="2">
    <source>
        <dbReference type="ARBA" id="ARBA00022723"/>
    </source>
</evidence>
<dbReference type="AlphaFoldDB" id="A9DC59"/>
<keyword evidence="1 4" id="KW-0533">Nickel</keyword>
<keyword evidence="2 4" id="KW-0479">Metal-binding</keyword>
<dbReference type="Pfam" id="PF01155">
    <property type="entry name" value="HypA"/>
    <property type="match status" value="1"/>
</dbReference>
<dbReference type="Proteomes" id="UP000005839">
    <property type="component" value="Unassembled WGS sequence"/>
</dbReference>
<dbReference type="InterPro" id="IPR000688">
    <property type="entry name" value="HypA/HybF"/>
</dbReference>
<dbReference type="NCBIfam" id="TIGR00100">
    <property type="entry name" value="hypA"/>
    <property type="match status" value="1"/>
</dbReference>
<reference evidence="5 6" key="1">
    <citation type="submission" date="2007-10" db="EMBL/GenBank/DDBJ databases">
        <authorList>
            <person name="Yayanos A."/>
            <person name="Ferriera S."/>
            <person name="Johnson J."/>
            <person name="Kravitz S."/>
            <person name="Halpern A."/>
            <person name="Remington K."/>
            <person name="Beeson K."/>
            <person name="Tran B."/>
            <person name="Rogers Y.-H."/>
            <person name="Friedman R."/>
            <person name="Venter J.C."/>
        </authorList>
    </citation>
    <scope>NUCLEOTIDE SEQUENCE [LARGE SCALE GENOMIC DNA]</scope>
    <source>
        <strain evidence="5 6">KT99</strain>
    </source>
</reference>
<gene>
    <name evidence="4" type="primary">hypA</name>
    <name evidence="5" type="ORF">KT99_11103</name>
</gene>
<keyword evidence="3 4" id="KW-0862">Zinc</keyword>
<dbReference type="Gene3D" id="3.30.2320.80">
    <property type="match status" value="1"/>
</dbReference>
<organism evidence="5 6">
    <name type="scientific">Shewanella benthica KT99</name>
    <dbReference type="NCBI Taxonomy" id="314608"/>
    <lineage>
        <taxon>Bacteria</taxon>
        <taxon>Pseudomonadati</taxon>
        <taxon>Pseudomonadota</taxon>
        <taxon>Gammaproteobacteria</taxon>
        <taxon>Alteromonadales</taxon>
        <taxon>Shewanellaceae</taxon>
        <taxon>Shewanella</taxon>
    </lineage>
</organism>
<feature type="binding site" evidence="4">
    <location>
        <position position="23"/>
    </location>
    <ligand>
        <name>Ni(2+)</name>
        <dbReference type="ChEBI" id="CHEBI:49786"/>
    </ligand>
</feature>
<comment type="similarity">
    <text evidence="4">Belongs to the HypA/HybF family.</text>
</comment>